<evidence type="ECO:0000259" key="4">
    <source>
        <dbReference type="Pfam" id="PF03486"/>
    </source>
</evidence>
<feature type="domain" description="RsdA/BaiN/AoA(So)-like Rossmann fold-like" evidence="4">
    <location>
        <begin position="3"/>
        <end position="404"/>
    </location>
</feature>
<protein>
    <recommendedName>
        <fullName evidence="8">Aminoacetone oxidase family FAD-binding enzyme</fullName>
    </recommendedName>
</protein>
<evidence type="ECO:0000259" key="5">
    <source>
        <dbReference type="Pfam" id="PF22780"/>
    </source>
</evidence>
<dbReference type="AlphaFoldDB" id="A0A1M5TJC9"/>
<dbReference type="Gene3D" id="2.40.30.10">
    <property type="entry name" value="Translation factors"/>
    <property type="match status" value="1"/>
</dbReference>
<feature type="domain" description="RsdA/BaiN/AoA(So)-like insert" evidence="5">
    <location>
        <begin position="189"/>
        <end position="351"/>
    </location>
</feature>
<keyword evidence="3" id="KW-0274">FAD</keyword>
<keyword evidence="2" id="KW-0285">Flavoprotein</keyword>
<dbReference type="InterPro" id="IPR057661">
    <property type="entry name" value="RsdA/BaiN/AoA(So)_Rossmann"/>
</dbReference>
<reference evidence="6 7" key="1">
    <citation type="submission" date="2016-11" db="EMBL/GenBank/DDBJ databases">
        <authorList>
            <person name="Jaros S."/>
            <person name="Januszkiewicz K."/>
            <person name="Wedrychowicz H."/>
        </authorList>
    </citation>
    <scope>NUCLEOTIDE SEQUENCE [LARGE SCALE GENOMIC DNA]</scope>
    <source>
        <strain evidence="6 7">DSM 10068</strain>
    </source>
</reference>
<dbReference type="SUPFAM" id="SSF160996">
    <property type="entry name" value="HI0933 insert domain-like"/>
    <property type="match status" value="1"/>
</dbReference>
<dbReference type="InterPro" id="IPR004792">
    <property type="entry name" value="BaiN-like"/>
</dbReference>
<organism evidence="6 7">
    <name type="scientific">Sporobacter termitidis DSM 10068</name>
    <dbReference type="NCBI Taxonomy" id="1123282"/>
    <lineage>
        <taxon>Bacteria</taxon>
        <taxon>Bacillati</taxon>
        <taxon>Bacillota</taxon>
        <taxon>Clostridia</taxon>
        <taxon>Eubacteriales</taxon>
        <taxon>Oscillospiraceae</taxon>
        <taxon>Sporobacter</taxon>
    </lineage>
</organism>
<dbReference type="Pfam" id="PF22780">
    <property type="entry name" value="HI0933_like_1st"/>
    <property type="match status" value="1"/>
</dbReference>
<dbReference type="Gene3D" id="1.10.8.260">
    <property type="entry name" value="HI0933 insert domain-like"/>
    <property type="match status" value="1"/>
</dbReference>
<evidence type="ECO:0000256" key="2">
    <source>
        <dbReference type="ARBA" id="ARBA00022630"/>
    </source>
</evidence>
<dbReference type="PRINTS" id="PR00411">
    <property type="entry name" value="PNDRDTASEI"/>
</dbReference>
<keyword evidence="7" id="KW-1185">Reference proteome</keyword>
<name>A0A1M5TJC9_9FIRM</name>
<dbReference type="PANTHER" id="PTHR42887">
    <property type="entry name" value="OS12G0638800 PROTEIN"/>
    <property type="match status" value="1"/>
</dbReference>
<evidence type="ECO:0000256" key="1">
    <source>
        <dbReference type="ARBA" id="ARBA00001974"/>
    </source>
</evidence>
<dbReference type="STRING" id="1123282.SAMN02745823_00115"/>
<sequence length="410" mass="44180">MYDVVVIGAGAAGMLASGLAAARGLRVLLLEKNDRPGLKLRITGKGRCNVTNDCPVREALDNIPTGGKFLYSAFNGFTPRAAMDFFEKLGVPLKTERGNRVFPASDSAQDVVSALRRYAEGAGAELRKGTARALLTEDGTVSGVKTADEEIACRAVILCTGGKSYPLTGSTGDGYKMAEAAGHRIAAPKPSLVPLEASPEVCARMQGLSLKNIRLTVRDGGKKPVYEDFGEMLFTHFGVSGPLILSASAHMRDFANKKYALSIDLKPALDEHKLDARLLRDFEKYANKDFANALADLASRTMIPVLIDLSGIPPETKVHSITREQRRRLLALFKDFRLTVTGPRPIEEAIITSGGVDTRELNPTTMASKLVQNLHFAGEIIDADAYTGGFNLQIAWSTAYAAATHVLKNE</sequence>
<evidence type="ECO:0000256" key="3">
    <source>
        <dbReference type="ARBA" id="ARBA00022827"/>
    </source>
</evidence>
<dbReference type="RefSeq" id="WP_073075705.1">
    <property type="nucleotide sequence ID" value="NZ_FQXV01000001.1"/>
</dbReference>
<dbReference type="SUPFAM" id="SSF51905">
    <property type="entry name" value="FAD/NAD(P)-binding domain"/>
    <property type="match status" value="1"/>
</dbReference>
<comment type="cofactor">
    <cofactor evidence="1">
        <name>FAD</name>
        <dbReference type="ChEBI" id="CHEBI:57692"/>
    </cofactor>
</comment>
<dbReference type="InterPro" id="IPR023166">
    <property type="entry name" value="BaiN-like_dom_sf"/>
</dbReference>
<evidence type="ECO:0000313" key="6">
    <source>
        <dbReference type="EMBL" id="SHH50788.1"/>
    </source>
</evidence>
<dbReference type="InterPro" id="IPR036188">
    <property type="entry name" value="FAD/NAD-bd_sf"/>
</dbReference>
<evidence type="ECO:0008006" key="8">
    <source>
        <dbReference type="Google" id="ProtNLM"/>
    </source>
</evidence>
<proteinExistence type="predicted"/>
<dbReference type="EMBL" id="FQXV01000001">
    <property type="protein sequence ID" value="SHH50788.1"/>
    <property type="molecule type" value="Genomic_DNA"/>
</dbReference>
<dbReference type="OrthoDB" id="9773233at2"/>
<dbReference type="Gene3D" id="3.50.50.60">
    <property type="entry name" value="FAD/NAD(P)-binding domain"/>
    <property type="match status" value="1"/>
</dbReference>
<dbReference type="Proteomes" id="UP000183995">
    <property type="component" value="Unassembled WGS sequence"/>
</dbReference>
<evidence type="ECO:0000313" key="7">
    <source>
        <dbReference type="Proteomes" id="UP000183995"/>
    </source>
</evidence>
<dbReference type="InterPro" id="IPR055178">
    <property type="entry name" value="RsdA/BaiN/AoA(So)-like_dom"/>
</dbReference>
<accession>A0A1M5TJC9</accession>
<dbReference type="PANTHER" id="PTHR42887:SF2">
    <property type="entry name" value="OS12G0638800 PROTEIN"/>
    <property type="match status" value="1"/>
</dbReference>
<dbReference type="Pfam" id="PF03486">
    <property type="entry name" value="HI0933_like"/>
    <property type="match status" value="1"/>
</dbReference>
<gene>
    <name evidence="6" type="ORF">SAMN02745823_00115</name>
</gene>
<dbReference type="NCBIfam" id="TIGR00275">
    <property type="entry name" value="aminoacetone oxidase family FAD-binding enzyme"/>
    <property type="match status" value="1"/>
</dbReference>